<dbReference type="SUPFAM" id="SSF48371">
    <property type="entry name" value="ARM repeat"/>
    <property type="match status" value="1"/>
</dbReference>
<dbReference type="PANTHER" id="PTHR34070:SF1">
    <property type="entry name" value="DNA ALKYLATION REPAIR PROTEIN"/>
    <property type="match status" value="1"/>
</dbReference>
<evidence type="ECO:0000313" key="1">
    <source>
        <dbReference type="EMBL" id="MEL3972182.1"/>
    </source>
</evidence>
<comment type="caution">
    <text evidence="1">The sequence shown here is derived from an EMBL/GenBank/DDBJ whole genome shotgun (WGS) entry which is preliminary data.</text>
</comment>
<accession>A0ABU9K837</accession>
<dbReference type="InterPro" id="IPR016024">
    <property type="entry name" value="ARM-type_fold"/>
</dbReference>
<keyword evidence="2" id="KW-1185">Reference proteome</keyword>
<protein>
    <submittedName>
        <fullName evidence="1">DNA alkylation repair protein</fullName>
    </submittedName>
</protein>
<name>A0ABU9K837_9BACI</name>
<sequence length="228" mass="27222">MGHEYADRLVSLLKENQNEENREAMEKYMRNQFVFFGIKTPERNALMREFLKENGKPPVEELPAIVRSLWREPQRECQYAAMTLLDKRTRYLTKDDLPLIEELILTGSWWDTIDLIASNMVGSIHEKDEAEEHLEKWIHSDNFWLNRTAILHQLKYKEKTDESRLFRYILMHNDSKEFFIQKAIGWALREYSKTNPEAVRQFIDRENLAPLSKREGLKHINRLEKAKG</sequence>
<dbReference type="EMBL" id="JBBYAF010000011">
    <property type="protein sequence ID" value="MEL3972182.1"/>
    <property type="molecule type" value="Genomic_DNA"/>
</dbReference>
<dbReference type="Pfam" id="PF08713">
    <property type="entry name" value="DNA_alkylation"/>
    <property type="match status" value="1"/>
</dbReference>
<dbReference type="CDD" id="cd07064">
    <property type="entry name" value="AlkD_like_1"/>
    <property type="match status" value="1"/>
</dbReference>
<dbReference type="InterPro" id="IPR014825">
    <property type="entry name" value="DNA_alkylation"/>
</dbReference>
<dbReference type="Gene3D" id="1.25.40.290">
    <property type="entry name" value="ARM repeat domains"/>
    <property type="match status" value="1"/>
</dbReference>
<reference evidence="1 2" key="1">
    <citation type="submission" date="2024-04" db="EMBL/GenBank/DDBJ databases">
        <title>Bacillus oryzaecorticis sp. nov., a moderately halophilic bacterium isolated from rice husks.</title>
        <authorList>
            <person name="Zhu H.-S."/>
        </authorList>
    </citation>
    <scope>NUCLEOTIDE SEQUENCE [LARGE SCALE GENOMIC DNA]</scope>
    <source>
        <strain evidence="1 2">ZC255</strain>
    </source>
</reference>
<dbReference type="PANTHER" id="PTHR34070">
    <property type="entry name" value="ARMADILLO-TYPE FOLD"/>
    <property type="match status" value="1"/>
</dbReference>
<gene>
    <name evidence="1" type="ORF">AAEO50_07815</name>
</gene>
<dbReference type="Gene3D" id="1.20.1660.10">
    <property type="entry name" value="Hypothetical protein (EF3068)"/>
    <property type="match status" value="1"/>
</dbReference>
<proteinExistence type="predicted"/>
<dbReference type="Proteomes" id="UP001389717">
    <property type="component" value="Unassembled WGS sequence"/>
</dbReference>
<organism evidence="1 2">
    <name type="scientific">Rossellomorea oryzaecorticis</name>
    <dbReference type="NCBI Taxonomy" id="1396505"/>
    <lineage>
        <taxon>Bacteria</taxon>
        <taxon>Bacillati</taxon>
        <taxon>Bacillota</taxon>
        <taxon>Bacilli</taxon>
        <taxon>Bacillales</taxon>
        <taxon>Bacillaceae</taxon>
        <taxon>Rossellomorea</taxon>
    </lineage>
</organism>
<dbReference type="RefSeq" id="WP_341982207.1">
    <property type="nucleotide sequence ID" value="NZ_JBBYAF010000011.1"/>
</dbReference>
<evidence type="ECO:0000313" key="2">
    <source>
        <dbReference type="Proteomes" id="UP001389717"/>
    </source>
</evidence>